<feature type="domain" description="Peptidase C14 caspase" evidence="4">
    <location>
        <begin position="24"/>
        <end position="99"/>
    </location>
</feature>
<dbReference type="InterPro" id="IPR002477">
    <property type="entry name" value="Peptidoglycan-bd-like"/>
</dbReference>
<evidence type="ECO:0000259" key="4">
    <source>
        <dbReference type="Pfam" id="PF00656"/>
    </source>
</evidence>
<organism evidence="6 7">
    <name type="scientific">Lacimonas salitolerans</name>
    <dbReference type="NCBI Taxonomy" id="1323750"/>
    <lineage>
        <taxon>Bacteria</taxon>
        <taxon>Pseudomonadati</taxon>
        <taxon>Pseudomonadota</taxon>
        <taxon>Alphaproteobacteria</taxon>
        <taxon>Rhodobacterales</taxon>
        <taxon>Paracoccaceae</taxon>
        <taxon>Lacimonas</taxon>
    </lineage>
</organism>
<feature type="domain" description="Peptidoglycan binding-like" evidence="5">
    <location>
        <begin position="497"/>
        <end position="547"/>
    </location>
</feature>
<comment type="caution">
    <text evidence="6">The sequence shown here is derived from an EMBL/GenBank/DDBJ whole genome shotgun (WGS) entry which is preliminary data.</text>
</comment>
<dbReference type="Pfam" id="PF00656">
    <property type="entry name" value="Peptidase_C14"/>
    <property type="match status" value="1"/>
</dbReference>
<feature type="domain" description="Peptidoglycan binding-like" evidence="5">
    <location>
        <begin position="298"/>
        <end position="352"/>
    </location>
</feature>
<evidence type="ECO:0000256" key="3">
    <source>
        <dbReference type="SAM" id="SignalP"/>
    </source>
</evidence>
<sequence>MRVFFVSILMVATVGLSAARAADHALILTNRDYDTLPDAGNALTVRDFGGILRAAGFEVRQGTNLPARAMVRQAQEFQDVASDPDAGRLIVVLSGHMVSSVHDTWLLGRDAFEPDALSVGGQGLSLEALTQVMADRPGQAVVMLVPSEREIEVGRGLTAGVADVDLPQGVTLVQGPADYLGQVLQDGLLQPGVSYADVTRQRPDGVTVSGLRGGSVAFTPADRTVGTTEPAVNTQALEDRAYWRAVQDVGTVEGYESYQRRFPDGIFASQAAQRLADLRDAPRREAEAGEAALGLDRSGRVDVQRKLTLLGFNTRGVDGLFGPGTRGAISGFQRDIGVEETGYLNREVMQVLNRRAARAEEDAARAEEAAAREAEASDRAFWDQTGARGDEDGLRAYLDRYPQGIFATRARDRLAEFERQAQGQERADWEATRDEDTASAYRGYLDRYPNGIFAAQAQERIAALTAPDPPAEEENAQARQDRAEEQQVAGNPVTRLLIERRLAQLGYDPGSAEGIFDQATRRAVRAFQEEEGLPVTGFISQGTVAALLGMGSD</sequence>
<dbReference type="InterPro" id="IPR029030">
    <property type="entry name" value="Caspase-like_dom_sf"/>
</dbReference>
<proteinExistence type="predicted"/>
<gene>
    <name evidence="6" type="ORF">ACFTOW_13170</name>
</gene>
<dbReference type="InterPro" id="IPR011600">
    <property type="entry name" value="Pept_C14_caspase"/>
</dbReference>
<evidence type="ECO:0000256" key="2">
    <source>
        <dbReference type="SAM" id="MobiDB-lite"/>
    </source>
</evidence>
<dbReference type="InterPro" id="IPR036365">
    <property type="entry name" value="PGBD-like_sf"/>
</dbReference>
<dbReference type="EMBL" id="JBHUDD010000059">
    <property type="protein sequence ID" value="MFD1510356.1"/>
    <property type="molecule type" value="Genomic_DNA"/>
</dbReference>
<reference evidence="7" key="1">
    <citation type="journal article" date="2019" name="Int. J. Syst. Evol. Microbiol.">
        <title>The Global Catalogue of Microorganisms (GCM) 10K type strain sequencing project: providing services to taxonomists for standard genome sequencing and annotation.</title>
        <authorList>
            <consortium name="The Broad Institute Genomics Platform"/>
            <consortium name="The Broad Institute Genome Sequencing Center for Infectious Disease"/>
            <person name="Wu L."/>
            <person name="Ma J."/>
        </authorList>
    </citation>
    <scope>NUCLEOTIDE SEQUENCE [LARGE SCALE GENOMIC DNA]</scope>
    <source>
        <strain evidence="7">CGMCC 1.12477</strain>
    </source>
</reference>
<name>A0ABW4EI40_9RHOB</name>
<evidence type="ECO:0000313" key="7">
    <source>
        <dbReference type="Proteomes" id="UP001597186"/>
    </source>
</evidence>
<keyword evidence="1" id="KW-0175">Coiled coil</keyword>
<dbReference type="RefSeq" id="WP_379916442.1">
    <property type="nucleotide sequence ID" value="NZ_JBHUDD010000059.1"/>
</dbReference>
<accession>A0ABW4EI40</accession>
<dbReference type="Gene3D" id="1.10.101.10">
    <property type="entry name" value="PGBD-like superfamily/PGBD"/>
    <property type="match status" value="2"/>
</dbReference>
<keyword evidence="3" id="KW-0732">Signal</keyword>
<evidence type="ECO:0000259" key="5">
    <source>
        <dbReference type="Pfam" id="PF01471"/>
    </source>
</evidence>
<dbReference type="SUPFAM" id="SSF47090">
    <property type="entry name" value="PGBD-like"/>
    <property type="match status" value="2"/>
</dbReference>
<dbReference type="SUPFAM" id="SSF52129">
    <property type="entry name" value="Caspase-like"/>
    <property type="match status" value="1"/>
</dbReference>
<protein>
    <submittedName>
        <fullName evidence="6">Peptidoglycan-binding protein</fullName>
    </submittedName>
</protein>
<keyword evidence="7" id="KW-1185">Reference proteome</keyword>
<feature type="region of interest" description="Disordered" evidence="2">
    <location>
        <begin position="468"/>
        <end position="488"/>
    </location>
</feature>
<dbReference type="Gene3D" id="3.40.50.1460">
    <property type="match status" value="1"/>
</dbReference>
<evidence type="ECO:0000256" key="1">
    <source>
        <dbReference type="SAM" id="Coils"/>
    </source>
</evidence>
<dbReference type="InterPro" id="IPR036366">
    <property type="entry name" value="PGBDSf"/>
</dbReference>
<dbReference type="Pfam" id="PF01471">
    <property type="entry name" value="PG_binding_1"/>
    <property type="match status" value="2"/>
</dbReference>
<feature type="coiled-coil region" evidence="1">
    <location>
        <begin position="349"/>
        <end position="377"/>
    </location>
</feature>
<dbReference type="Proteomes" id="UP001597186">
    <property type="component" value="Unassembled WGS sequence"/>
</dbReference>
<feature type="chain" id="PRO_5046912287" evidence="3">
    <location>
        <begin position="22"/>
        <end position="553"/>
    </location>
</feature>
<feature type="signal peptide" evidence="3">
    <location>
        <begin position="1"/>
        <end position="21"/>
    </location>
</feature>
<evidence type="ECO:0000313" key="6">
    <source>
        <dbReference type="EMBL" id="MFD1510356.1"/>
    </source>
</evidence>